<dbReference type="GO" id="GO:0007076">
    <property type="term" value="P:mitotic chromosome condensation"/>
    <property type="evidence" value="ECO:0007669"/>
    <property type="project" value="InterPro"/>
</dbReference>
<comment type="subcellular location">
    <subcellularLocation>
        <location evidence="1">Chromosome</location>
    </subcellularLocation>
</comment>
<evidence type="ECO:0000256" key="3">
    <source>
        <dbReference type="ARBA" id="ARBA00022618"/>
    </source>
</evidence>
<name>A0A3P7XCA5_HELPZ</name>
<feature type="region of interest" description="Disordered" evidence="7">
    <location>
        <begin position="1"/>
        <end position="49"/>
    </location>
</feature>
<dbReference type="PANTHER" id="PTHR14418:SF5">
    <property type="entry name" value="CONDENSIN COMPLEX SUBUNIT 3"/>
    <property type="match status" value="1"/>
</dbReference>
<sequence>MTDMPLPAAGSMPRRKQRKPSPVPEEDRPSGSTSPELGYQGNVGCNSESTTFVKQPITPKKRGPRVRVPENDTDIIAYMEEKIANTFETAYTSICEAAGSKYSSDILLAAFNKIDEQNAARKPRLKSIFFEKFQFRLAFIVESLFSLENRLKVFRFAAKFSANLYKRGISDFVDCLLDFCETLRYCEDAAVRQNICTLVGFLLKELGGCGGIENGVALDVRRKLYSILVERQLDKAVSVRAEVIKSVADIQDDEIPNDFVEALERSPKDVILMGFRDFAAECRLTAVFALRAVIPAHCDYLIEIASSDPCVKVRAAAIRKLACVQLRVLTEQQRMDLLRGIIVADEQSEVDSGDDDHHFAGLNRVKCDHGMGAAAQGLLGMLDYCDDPDFLQAETIARETLYLVFDVIREKLKLAKIGPTHFITSLVNDNTFPEVLSTHNYGNLLEERDELQHLYLDLLRNKSLSKEVTDFVMVDLVDMFFEGKPDQFLTTVGDVTKEAIRDVAASGMEDERSGHRLILRSQTPFDDRNEPDGGVMRYCMQLTHSMLRTGVFTSCSAVMRKVHEEIISVSFSSNNSSVRFWALEAAAILATLEDSLVDDVLSKAENALVDHNEEAKLSAINVVTDLIAVYGYQKVVNWQKGRQLGTNKVANFVDYLLETVKDRDSTPSLCLRACECAAKITLLEGLSSEEFPFTDVIVALIFRLFQPGGSKLAQAKSCIRKFIAVFSAVQRKNQLHIVASFHKLMSRIRDDFEMGLPLKIEIDAALTTIVESTQFDILRCAPDREEGSVQPVFLRELVNYQREHPDDVCASLYWQTAASLDLEEFPLEDLLEAQKTAQSILENEDVSAALNSKAIPDLQKFMRCVEAALKSTTSRAVEDAERGDCVTELRGKNARTPGRGRRRTPKSTVSTPMRSLKATSSRRKATSTTKRSTQQVLDGNTTPSPPPVSNSLVTPVARDRPVLSRTAKNAAISRTRRWLFEQKD</sequence>
<reference evidence="11" key="2">
    <citation type="submission" date="2019-09" db="UniProtKB">
        <authorList>
            <consortium name="WormBaseParasite"/>
        </authorList>
    </citation>
    <scope>IDENTIFICATION</scope>
</reference>
<dbReference type="Pfam" id="PF12719">
    <property type="entry name" value="Cnd3"/>
    <property type="match status" value="1"/>
</dbReference>
<evidence type="ECO:0000256" key="4">
    <source>
        <dbReference type="ARBA" id="ARBA00022776"/>
    </source>
</evidence>
<gene>
    <name evidence="9" type="ORF">HPBE_LOCUS7322</name>
</gene>
<dbReference type="PANTHER" id="PTHR14418">
    <property type="entry name" value="CONDENSIN COMPLEX SUBUNIT 3-RELATED"/>
    <property type="match status" value="1"/>
</dbReference>
<dbReference type="InterPro" id="IPR016024">
    <property type="entry name" value="ARM-type_fold"/>
</dbReference>
<evidence type="ECO:0000313" key="9">
    <source>
        <dbReference type="EMBL" id="VDO71751.1"/>
    </source>
</evidence>
<dbReference type="GO" id="GO:0005737">
    <property type="term" value="C:cytoplasm"/>
    <property type="evidence" value="ECO:0007669"/>
    <property type="project" value="TreeGrafter"/>
</dbReference>
<protein>
    <submittedName>
        <fullName evidence="11">Cnd3 domain-containing protein</fullName>
    </submittedName>
</protein>
<evidence type="ECO:0000313" key="10">
    <source>
        <dbReference type="Proteomes" id="UP000050761"/>
    </source>
</evidence>
<evidence type="ECO:0000256" key="6">
    <source>
        <dbReference type="ARBA" id="ARBA00023306"/>
    </source>
</evidence>
<evidence type="ECO:0000256" key="7">
    <source>
        <dbReference type="SAM" id="MobiDB-lite"/>
    </source>
</evidence>
<evidence type="ECO:0000256" key="5">
    <source>
        <dbReference type="ARBA" id="ARBA00023067"/>
    </source>
</evidence>
<dbReference type="AlphaFoldDB" id="A0A3P7XCA5"/>
<reference evidence="9 10" key="1">
    <citation type="submission" date="2018-11" db="EMBL/GenBank/DDBJ databases">
        <authorList>
            <consortium name="Pathogen Informatics"/>
        </authorList>
    </citation>
    <scope>NUCLEOTIDE SEQUENCE [LARGE SCALE GENOMIC DNA]</scope>
</reference>
<keyword evidence="4" id="KW-0498">Mitosis</keyword>
<keyword evidence="6" id="KW-0131">Cell cycle</keyword>
<dbReference type="InterPro" id="IPR025977">
    <property type="entry name" value="Cnd3_C"/>
</dbReference>
<dbReference type="GO" id="GO:0051301">
    <property type="term" value="P:cell division"/>
    <property type="evidence" value="ECO:0007669"/>
    <property type="project" value="UniProtKB-KW"/>
</dbReference>
<dbReference type="GO" id="GO:0000793">
    <property type="term" value="C:condensed chromosome"/>
    <property type="evidence" value="ECO:0007669"/>
    <property type="project" value="TreeGrafter"/>
</dbReference>
<evidence type="ECO:0000313" key="11">
    <source>
        <dbReference type="WBParaSite" id="HPBE_0000732101-mRNA-1"/>
    </source>
</evidence>
<dbReference type="EMBL" id="UZAH01025858">
    <property type="protein sequence ID" value="VDO71751.1"/>
    <property type="molecule type" value="Genomic_DNA"/>
</dbReference>
<keyword evidence="2" id="KW-0158">Chromosome</keyword>
<accession>A0A3P7XCA5</accession>
<evidence type="ECO:0000256" key="2">
    <source>
        <dbReference type="ARBA" id="ARBA00022454"/>
    </source>
</evidence>
<evidence type="ECO:0000259" key="8">
    <source>
        <dbReference type="Pfam" id="PF12719"/>
    </source>
</evidence>
<dbReference type="Proteomes" id="UP000050761">
    <property type="component" value="Unassembled WGS sequence"/>
</dbReference>
<evidence type="ECO:0000256" key="1">
    <source>
        <dbReference type="ARBA" id="ARBA00004286"/>
    </source>
</evidence>
<feature type="domain" description="Nuclear condensin complex subunit 3 C-terminal" evidence="8">
    <location>
        <begin position="539"/>
        <end position="774"/>
    </location>
</feature>
<dbReference type="GO" id="GO:0000796">
    <property type="term" value="C:condensin complex"/>
    <property type="evidence" value="ECO:0007669"/>
    <property type="project" value="InterPro"/>
</dbReference>
<dbReference type="SUPFAM" id="SSF48371">
    <property type="entry name" value="ARM repeat"/>
    <property type="match status" value="1"/>
</dbReference>
<dbReference type="InterPro" id="IPR027165">
    <property type="entry name" value="CND3"/>
</dbReference>
<proteinExistence type="predicted"/>
<organism evidence="9">
    <name type="scientific">Heligmosomoides polygyrus</name>
    <name type="common">Parasitic roundworm</name>
    <dbReference type="NCBI Taxonomy" id="6339"/>
    <lineage>
        <taxon>Eukaryota</taxon>
        <taxon>Metazoa</taxon>
        <taxon>Ecdysozoa</taxon>
        <taxon>Nematoda</taxon>
        <taxon>Chromadorea</taxon>
        <taxon>Rhabditida</taxon>
        <taxon>Rhabditina</taxon>
        <taxon>Rhabditomorpha</taxon>
        <taxon>Strongyloidea</taxon>
        <taxon>Heligmosomidae</taxon>
        <taxon>Heligmosomoides</taxon>
    </lineage>
</organism>
<dbReference type="OrthoDB" id="5874409at2759"/>
<dbReference type="WBParaSite" id="HPBE_0000732101-mRNA-1">
    <property type="protein sequence ID" value="HPBE_0000732101-mRNA-1"/>
    <property type="gene ID" value="HPBE_0000732101"/>
</dbReference>
<keyword evidence="3" id="KW-0132">Cell division</keyword>
<keyword evidence="5" id="KW-0226">DNA condensation</keyword>
<feature type="region of interest" description="Disordered" evidence="7">
    <location>
        <begin position="889"/>
        <end position="954"/>
    </location>
</feature>
<keyword evidence="10" id="KW-1185">Reference proteome</keyword>